<keyword evidence="6 8" id="KW-0342">GTP-binding</keyword>
<keyword evidence="2 8" id="KW-0808">Transferase</keyword>
<dbReference type="Proteomes" id="UP000077355">
    <property type="component" value="Unassembled WGS sequence"/>
</dbReference>
<feature type="domain" description="MobA-like NTP transferase" evidence="9">
    <location>
        <begin position="5"/>
        <end position="157"/>
    </location>
</feature>
<evidence type="ECO:0000256" key="4">
    <source>
        <dbReference type="ARBA" id="ARBA00022741"/>
    </source>
</evidence>
<dbReference type="GO" id="GO:0005525">
    <property type="term" value="F:GTP binding"/>
    <property type="evidence" value="ECO:0007669"/>
    <property type="project" value="UniProtKB-UniRule"/>
</dbReference>
<organism evidence="10 11">
    <name type="scientific">Paenibacillus antarcticus</name>
    <dbReference type="NCBI Taxonomy" id="253703"/>
    <lineage>
        <taxon>Bacteria</taxon>
        <taxon>Bacillati</taxon>
        <taxon>Bacillota</taxon>
        <taxon>Bacilli</taxon>
        <taxon>Bacillales</taxon>
        <taxon>Paenibacillaceae</taxon>
        <taxon>Paenibacillus</taxon>
    </lineage>
</organism>
<name>A0A168Q052_9BACL</name>
<dbReference type="InterPro" id="IPR025877">
    <property type="entry name" value="MobA-like_NTP_Trfase"/>
</dbReference>
<dbReference type="SUPFAM" id="SSF53448">
    <property type="entry name" value="Nucleotide-diphospho-sugar transferases"/>
    <property type="match status" value="1"/>
</dbReference>
<dbReference type="GO" id="GO:0046872">
    <property type="term" value="F:metal ion binding"/>
    <property type="evidence" value="ECO:0007669"/>
    <property type="project" value="UniProtKB-KW"/>
</dbReference>
<evidence type="ECO:0000256" key="7">
    <source>
        <dbReference type="ARBA" id="ARBA00023150"/>
    </source>
</evidence>
<feature type="binding site" evidence="8">
    <location>
        <position position="66"/>
    </location>
    <ligand>
        <name>GTP</name>
        <dbReference type="ChEBI" id="CHEBI:37565"/>
    </ligand>
</feature>
<comment type="catalytic activity">
    <reaction evidence="8">
        <text>Mo-molybdopterin + GTP + H(+) = Mo-molybdopterin guanine dinucleotide + diphosphate</text>
        <dbReference type="Rhea" id="RHEA:34243"/>
        <dbReference type="ChEBI" id="CHEBI:15378"/>
        <dbReference type="ChEBI" id="CHEBI:33019"/>
        <dbReference type="ChEBI" id="CHEBI:37565"/>
        <dbReference type="ChEBI" id="CHEBI:71302"/>
        <dbReference type="ChEBI" id="CHEBI:71310"/>
        <dbReference type="EC" id="2.7.7.77"/>
    </reaction>
</comment>
<feature type="binding site" evidence="8">
    <location>
        <position position="97"/>
    </location>
    <ligand>
        <name>GTP</name>
        <dbReference type="ChEBI" id="CHEBI:37565"/>
    </ligand>
</feature>
<dbReference type="AlphaFoldDB" id="A0A168Q052"/>
<dbReference type="EC" id="2.7.7.77" evidence="8"/>
<dbReference type="Gene3D" id="3.90.550.10">
    <property type="entry name" value="Spore Coat Polysaccharide Biosynthesis Protein SpsA, Chain A"/>
    <property type="match status" value="1"/>
</dbReference>
<dbReference type="GO" id="GO:0005737">
    <property type="term" value="C:cytoplasm"/>
    <property type="evidence" value="ECO:0007669"/>
    <property type="project" value="UniProtKB-SubCell"/>
</dbReference>
<comment type="subcellular location">
    <subcellularLocation>
        <location evidence="8">Cytoplasm</location>
    </subcellularLocation>
</comment>
<dbReference type="PANTHER" id="PTHR19136:SF81">
    <property type="entry name" value="MOLYBDENUM COFACTOR GUANYLYLTRANSFERASE"/>
    <property type="match status" value="1"/>
</dbReference>
<dbReference type="EMBL" id="LVJI01000007">
    <property type="protein sequence ID" value="OAB47243.1"/>
    <property type="molecule type" value="Genomic_DNA"/>
</dbReference>
<keyword evidence="11" id="KW-1185">Reference proteome</keyword>
<comment type="similarity">
    <text evidence="8">Belongs to the MobA family.</text>
</comment>
<evidence type="ECO:0000313" key="11">
    <source>
        <dbReference type="Proteomes" id="UP000077355"/>
    </source>
</evidence>
<dbReference type="GO" id="GO:0061603">
    <property type="term" value="F:molybdenum cofactor guanylyltransferase activity"/>
    <property type="evidence" value="ECO:0007669"/>
    <property type="project" value="UniProtKB-EC"/>
</dbReference>
<dbReference type="CDD" id="cd02503">
    <property type="entry name" value="MobA"/>
    <property type="match status" value="1"/>
</dbReference>
<dbReference type="InterPro" id="IPR029044">
    <property type="entry name" value="Nucleotide-diphossugar_trans"/>
</dbReference>
<reference evidence="10 11" key="1">
    <citation type="submission" date="2016-03" db="EMBL/GenBank/DDBJ databases">
        <title>Draft genome sequence of Paenibacillus antarcticus CECT 5836.</title>
        <authorList>
            <person name="Shin S.-K."/>
            <person name="Yi H."/>
        </authorList>
    </citation>
    <scope>NUCLEOTIDE SEQUENCE [LARGE SCALE GENOMIC DNA]</scope>
    <source>
        <strain evidence="10 11">CECT 5836</strain>
    </source>
</reference>
<keyword evidence="4 8" id="KW-0547">Nucleotide-binding</keyword>
<dbReference type="PANTHER" id="PTHR19136">
    <property type="entry name" value="MOLYBDENUM COFACTOR GUANYLYLTRANSFERASE"/>
    <property type="match status" value="1"/>
</dbReference>
<comment type="cofactor">
    <cofactor evidence="8">
        <name>Mg(2+)</name>
        <dbReference type="ChEBI" id="CHEBI:18420"/>
    </cofactor>
</comment>
<evidence type="ECO:0000256" key="6">
    <source>
        <dbReference type="ARBA" id="ARBA00023134"/>
    </source>
</evidence>
<evidence type="ECO:0000256" key="1">
    <source>
        <dbReference type="ARBA" id="ARBA00022490"/>
    </source>
</evidence>
<accession>A0A168Q052</accession>
<evidence type="ECO:0000256" key="3">
    <source>
        <dbReference type="ARBA" id="ARBA00022723"/>
    </source>
</evidence>
<evidence type="ECO:0000259" key="9">
    <source>
        <dbReference type="Pfam" id="PF12804"/>
    </source>
</evidence>
<feature type="binding site" evidence="8">
    <location>
        <position position="20"/>
    </location>
    <ligand>
        <name>GTP</name>
        <dbReference type="ChEBI" id="CHEBI:37565"/>
    </ligand>
</feature>
<evidence type="ECO:0000256" key="8">
    <source>
        <dbReference type="HAMAP-Rule" id="MF_00316"/>
    </source>
</evidence>
<dbReference type="GO" id="GO:0006777">
    <property type="term" value="P:Mo-molybdopterin cofactor biosynthetic process"/>
    <property type="evidence" value="ECO:0007669"/>
    <property type="project" value="UniProtKB-KW"/>
</dbReference>
<proteinExistence type="inferred from homology"/>
<comment type="caution">
    <text evidence="10">The sequence shown here is derived from an EMBL/GenBank/DDBJ whole genome shotgun (WGS) entry which is preliminary data.</text>
</comment>
<feature type="binding site" evidence="8">
    <location>
        <begin position="8"/>
        <end position="10"/>
    </location>
    <ligand>
        <name>GTP</name>
        <dbReference type="ChEBI" id="CHEBI:37565"/>
    </ligand>
</feature>
<keyword evidence="7 8" id="KW-0501">Molybdenum cofactor biosynthesis</keyword>
<evidence type="ECO:0000313" key="10">
    <source>
        <dbReference type="EMBL" id="OAB47243.1"/>
    </source>
</evidence>
<keyword evidence="5 8" id="KW-0460">Magnesium</keyword>
<keyword evidence="1 8" id="KW-0963">Cytoplasm</keyword>
<dbReference type="Pfam" id="PF12804">
    <property type="entry name" value="NTP_transf_3"/>
    <property type="match status" value="1"/>
</dbReference>
<evidence type="ECO:0000256" key="5">
    <source>
        <dbReference type="ARBA" id="ARBA00022842"/>
    </source>
</evidence>
<dbReference type="InterPro" id="IPR013482">
    <property type="entry name" value="Molybde_CF_guanTrfase"/>
</dbReference>
<keyword evidence="3 8" id="KW-0479">Metal-binding</keyword>
<sequence length="187" mass="20764">MNTIGVVLAGGLSRRYGSPKAFATMKGKPYYEIAYEALSTVSDVVVLVARSEFLGEFHQGLNAIVDVKEFMGCGPLAGIYSVMAHFPADRYVILPCDMPYISSDVIDSLVAAYEDDDVLAVEVEGIHHPIVAIYHHRMKDSIHYALEHGQYSVMKWLNGAAVRWVEGNELTMNAQDIFRNMNTPGEY</sequence>
<protein>
    <recommendedName>
        <fullName evidence="8">Probable molybdenum cofactor guanylyltransferase</fullName>
        <shortName evidence="8">MoCo guanylyltransferase</shortName>
        <ecNumber evidence="8">2.7.7.77</ecNumber>
    </recommendedName>
    <alternativeName>
        <fullName evidence="8">GTP:molybdopterin guanylyltransferase</fullName>
    </alternativeName>
    <alternativeName>
        <fullName evidence="8">Mo-MPT guanylyltransferase</fullName>
    </alternativeName>
    <alternativeName>
        <fullName evidence="8">Molybdopterin guanylyltransferase</fullName>
    </alternativeName>
    <alternativeName>
        <fullName evidence="8">Molybdopterin-guanine dinucleotide synthase</fullName>
        <shortName evidence="8">MGD synthase</shortName>
    </alternativeName>
</protein>
<dbReference type="RefSeq" id="WP_068647523.1">
    <property type="nucleotide sequence ID" value="NZ_CP043611.1"/>
</dbReference>
<comment type="function">
    <text evidence="8">Transfers a GMP moiety from GTP to Mo-molybdopterin (Mo-MPT) cofactor (Moco or molybdenum cofactor) to form Mo-molybdopterin guanine dinucleotide (Mo-MGD) cofactor.</text>
</comment>
<gene>
    <name evidence="8" type="primary">mobA</name>
    <name evidence="10" type="ORF">PBAT_05915</name>
</gene>
<dbReference type="OrthoDB" id="9788394at2"/>
<evidence type="ECO:0000256" key="2">
    <source>
        <dbReference type="ARBA" id="ARBA00022679"/>
    </source>
</evidence>
<comment type="domain">
    <text evidence="8">The N-terminal domain determines nucleotide recognition and specific binding, while the C-terminal domain determines the specific binding to the target protein.</text>
</comment>
<comment type="caution">
    <text evidence="8">Lacks conserved residue(s) required for the propagation of feature annotation.</text>
</comment>
<dbReference type="HAMAP" id="MF_00316">
    <property type="entry name" value="MobA"/>
    <property type="match status" value="1"/>
</dbReference>
<feature type="binding site" evidence="8">
    <location>
        <position position="97"/>
    </location>
    <ligand>
        <name>Mg(2+)</name>
        <dbReference type="ChEBI" id="CHEBI:18420"/>
    </ligand>
</feature>